<keyword evidence="2" id="KW-1185">Reference proteome</keyword>
<evidence type="ECO:0008006" key="3">
    <source>
        <dbReference type="Google" id="ProtNLM"/>
    </source>
</evidence>
<protein>
    <recommendedName>
        <fullName evidence="3">Glycosyl transferase family 11</fullName>
    </recommendedName>
</protein>
<comment type="caution">
    <text evidence="1">The sequence shown here is derived from an EMBL/GenBank/DDBJ whole genome shotgun (WGS) entry which is preliminary data.</text>
</comment>
<dbReference type="AlphaFoldDB" id="A0A9X3X6W0"/>
<reference evidence="1 2" key="1">
    <citation type="submission" date="2021-04" db="EMBL/GenBank/DDBJ databases">
        <title>Genome analysis of Polyangium sp.</title>
        <authorList>
            <person name="Li Y."/>
            <person name="Wang J."/>
        </authorList>
    </citation>
    <scope>NUCLEOTIDE SEQUENCE [LARGE SCALE GENOMIC DNA]</scope>
    <source>
        <strain evidence="1 2">SDU14</strain>
    </source>
</reference>
<accession>A0A9X3X6W0</accession>
<dbReference type="EMBL" id="JAGTJJ010000016">
    <property type="protein sequence ID" value="MDC3983875.1"/>
    <property type="molecule type" value="Genomic_DNA"/>
</dbReference>
<sequence>MIPAALSRLAHALPPVCHARLPRNGLGNMLLVWARAAAFAELNGLPLVTTGFGAVRLGPWLRGERQKRIYVADFLPPHPARLAHATTLALTGNVVREPRVARLPEGPAPKGTVYVYDALPDFFMSFAEHRDFLRRRLLAMLAPARRRALDAAEAPFIGVHVRGGDFGPLAPGHDLSRSLGPTPLSHFMRLIEGIRAIVGEPVPVTVFSDSSDRELAPLLALPRTTRAPERPAIVDLLLLARSRVIIPSAWSTFSMWSAFLSDAPVLLHPMEHEHLRSIRPASLNRRFYEGTVPQNIADWPSLLRENLAALKTRTP</sequence>
<dbReference type="Proteomes" id="UP001151081">
    <property type="component" value="Unassembled WGS sequence"/>
</dbReference>
<evidence type="ECO:0000313" key="2">
    <source>
        <dbReference type="Proteomes" id="UP001151081"/>
    </source>
</evidence>
<evidence type="ECO:0000313" key="1">
    <source>
        <dbReference type="EMBL" id="MDC3983875.1"/>
    </source>
</evidence>
<gene>
    <name evidence="1" type="ORF">KEG57_25420</name>
</gene>
<name>A0A9X3X6W0_9BACT</name>
<dbReference type="RefSeq" id="WP_272418606.1">
    <property type="nucleotide sequence ID" value="NZ_JAGTJJ010000016.1"/>
</dbReference>
<proteinExistence type="predicted"/>
<organism evidence="1 2">
    <name type="scientific">Polyangium jinanense</name>
    <dbReference type="NCBI Taxonomy" id="2829994"/>
    <lineage>
        <taxon>Bacteria</taxon>
        <taxon>Pseudomonadati</taxon>
        <taxon>Myxococcota</taxon>
        <taxon>Polyangia</taxon>
        <taxon>Polyangiales</taxon>
        <taxon>Polyangiaceae</taxon>
        <taxon>Polyangium</taxon>
    </lineage>
</organism>